<dbReference type="EMBL" id="JBHRTL010000006">
    <property type="protein sequence ID" value="MFC3155270.1"/>
    <property type="molecule type" value="Genomic_DNA"/>
</dbReference>
<feature type="compositionally biased region" description="Basic and acidic residues" evidence="1">
    <location>
        <begin position="255"/>
        <end position="279"/>
    </location>
</feature>
<evidence type="ECO:0000313" key="3">
    <source>
        <dbReference type="Proteomes" id="UP001595548"/>
    </source>
</evidence>
<protein>
    <submittedName>
        <fullName evidence="2">GPO family capsid scaffolding protein</fullName>
    </submittedName>
</protein>
<dbReference type="InterPro" id="IPR009228">
    <property type="entry name" value="Capsid_scaffold_GpO"/>
</dbReference>
<dbReference type="Pfam" id="PF05929">
    <property type="entry name" value="Phage_GPO"/>
    <property type="match status" value="1"/>
</dbReference>
<feature type="compositionally biased region" description="Basic and acidic residues" evidence="1">
    <location>
        <begin position="204"/>
        <end position="220"/>
    </location>
</feature>
<dbReference type="Proteomes" id="UP001595548">
    <property type="component" value="Unassembled WGS sequence"/>
</dbReference>
<keyword evidence="3" id="KW-1185">Reference proteome</keyword>
<evidence type="ECO:0000313" key="2">
    <source>
        <dbReference type="EMBL" id="MFC3155270.1"/>
    </source>
</evidence>
<dbReference type="RefSeq" id="WP_390403705.1">
    <property type="nucleotide sequence ID" value="NZ_AP031500.1"/>
</dbReference>
<organism evidence="2 3">
    <name type="scientific">Gilvimarinus japonicus</name>
    <dbReference type="NCBI Taxonomy" id="1796469"/>
    <lineage>
        <taxon>Bacteria</taxon>
        <taxon>Pseudomonadati</taxon>
        <taxon>Pseudomonadota</taxon>
        <taxon>Gammaproteobacteria</taxon>
        <taxon>Cellvibrionales</taxon>
        <taxon>Cellvibrionaceae</taxon>
        <taxon>Gilvimarinus</taxon>
    </lineage>
</organism>
<accession>A0ABV7HT47</accession>
<feature type="region of interest" description="Disordered" evidence="1">
    <location>
        <begin position="190"/>
        <end position="220"/>
    </location>
</feature>
<feature type="region of interest" description="Disordered" evidence="1">
    <location>
        <begin position="253"/>
        <end position="321"/>
    </location>
</feature>
<sequence>MPNNANELLLIFLLGEAMARNLKTGYMCIATSGSVVHGAEDGRVIEKEWLEQMAANYNTRVYTACIWPEHRRYFNFGTILALKAEPATDPELKGEVQLFAIIAPNNSLIAANAEGQYCFPSIEVGENYRGTGTYFLKGLGVTDEPASAGVTELKFSKAGKDQTVLVVPGHEFNVNEHLNADTKPNLMDRIFGKTNADTSPDEQPEPHPMAKDKANTPDEKTTEFSALVDAIAAKTAEQMDTKLADFAKAHGLVKPADDEKGGDGKEPETEKETGKEGGDYAKLQTELDDLKAEFAKLQNTPTGGTDVPEGEGGDGSQGRCL</sequence>
<evidence type="ECO:0000256" key="1">
    <source>
        <dbReference type="SAM" id="MobiDB-lite"/>
    </source>
</evidence>
<comment type="caution">
    <text evidence="2">The sequence shown here is derived from an EMBL/GenBank/DDBJ whole genome shotgun (WGS) entry which is preliminary data.</text>
</comment>
<gene>
    <name evidence="2" type="ORF">ACFOEB_08660</name>
</gene>
<proteinExistence type="predicted"/>
<name>A0ABV7HT47_9GAMM</name>
<reference evidence="3" key="1">
    <citation type="journal article" date="2019" name="Int. J. Syst. Evol. Microbiol.">
        <title>The Global Catalogue of Microorganisms (GCM) 10K type strain sequencing project: providing services to taxonomists for standard genome sequencing and annotation.</title>
        <authorList>
            <consortium name="The Broad Institute Genomics Platform"/>
            <consortium name="The Broad Institute Genome Sequencing Center for Infectious Disease"/>
            <person name="Wu L."/>
            <person name="Ma J."/>
        </authorList>
    </citation>
    <scope>NUCLEOTIDE SEQUENCE [LARGE SCALE GENOMIC DNA]</scope>
    <source>
        <strain evidence="3">KCTC 52141</strain>
    </source>
</reference>